<dbReference type="PANTHER" id="PTHR42673:SF7">
    <property type="entry name" value="GLUTATHIONE S-TRANSFERASE ZETA CLASS-LIKE"/>
    <property type="match status" value="1"/>
</dbReference>
<evidence type="ECO:0000256" key="1">
    <source>
        <dbReference type="ARBA" id="ARBA00010007"/>
    </source>
</evidence>
<proteinExistence type="inferred from homology"/>
<evidence type="ECO:0000313" key="7">
    <source>
        <dbReference type="EMBL" id="CAK9164420.1"/>
    </source>
</evidence>
<dbReference type="InterPro" id="IPR005955">
    <property type="entry name" value="GST_Zeta"/>
</dbReference>
<dbReference type="PANTHER" id="PTHR42673">
    <property type="entry name" value="MALEYLACETOACETATE ISOMERASE"/>
    <property type="match status" value="1"/>
</dbReference>
<dbReference type="NCBIfam" id="TIGR01262">
    <property type="entry name" value="maiA"/>
    <property type="match status" value="1"/>
</dbReference>
<dbReference type="Pfam" id="PF13409">
    <property type="entry name" value="GST_N_2"/>
    <property type="match status" value="1"/>
</dbReference>
<dbReference type="InterPro" id="IPR036249">
    <property type="entry name" value="Thioredoxin-like_sf"/>
</dbReference>
<gene>
    <name evidence="7" type="ORF">ILEXP_LOCUS33532</name>
</gene>
<dbReference type="Pfam" id="PF14497">
    <property type="entry name" value="GST_C_3"/>
    <property type="match status" value="1"/>
</dbReference>
<dbReference type="FunFam" id="1.20.1050.10:FF:000017">
    <property type="entry name" value="Maleylacetoacetate isomerase"/>
    <property type="match status" value="1"/>
</dbReference>
<feature type="domain" description="GST N-terminal" evidence="5">
    <location>
        <begin position="8"/>
        <end position="89"/>
    </location>
</feature>
<evidence type="ECO:0000256" key="2">
    <source>
        <dbReference type="ARBA" id="ARBA00012452"/>
    </source>
</evidence>
<reference evidence="7 8" key="1">
    <citation type="submission" date="2024-02" db="EMBL/GenBank/DDBJ databases">
        <authorList>
            <person name="Vignale AGUSTIN F."/>
            <person name="Sosa J E."/>
            <person name="Modenutti C."/>
        </authorList>
    </citation>
    <scope>NUCLEOTIDE SEQUENCE [LARGE SCALE GENOMIC DNA]</scope>
</reference>
<dbReference type="InterPro" id="IPR004046">
    <property type="entry name" value="GST_C"/>
</dbReference>
<dbReference type="FunFam" id="3.40.30.10:FF:000100">
    <property type="entry name" value="Glutathione S-transferase Z1"/>
    <property type="match status" value="1"/>
</dbReference>
<dbReference type="SFLD" id="SFLDG00358">
    <property type="entry name" value="Main_(cytGST)"/>
    <property type="match status" value="1"/>
</dbReference>
<dbReference type="InterPro" id="IPR036282">
    <property type="entry name" value="Glutathione-S-Trfase_C_sf"/>
</dbReference>
<dbReference type="CDD" id="cd03191">
    <property type="entry name" value="GST_C_Zeta"/>
    <property type="match status" value="1"/>
</dbReference>
<dbReference type="Gene3D" id="3.40.30.10">
    <property type="entry name" value="Glutaredoxin"/>
    <property type="match status" value="1"/>
</dbReference>
<comment type="catalytic activity">
    <reaction evidence="4">
        <text>RX + glutathione = an S-substituted glutathione + a halide anion + H(+)</text>
        <dbReference type="Rhea" id="RHEA:16437"/>
        <dbReference type="ChEBI" id="CHEBI:15378"/>
        <dbReference type="ChEBI" id="CHEBI:16042"/>
        <dbReference type="ChEBI" id="CHEBI:17792"/>
        <dbReference type="ChEBI" id="CHEBI:57925"/>
        <dbReference type="ChEBI" id="CHEBI:90779"/>
        <dbReference type="EC" id="2.5.1.18"/>
    </reaction>
</comment>
<keyword evidence="3" id="KW-0808">Transferase</keyword>
<evidence type="ECO:0000313" key="8">
    <source>
        <dbReference type="Proteomes" id="UP001642360"/>
    </source>
</evidence>
<dbReference type="EC" id="2.5.1.18" evidence="2"/>
<dbReference type="Proteomes" id="UP001642360">
    <property type="component" value="Unassembled WGS sequence"/>
</dbReference>
<feature type="domain" description="GST C-terminal" evidence="6">
    <location>
        <begin position="94"/>
        <end position="219"/>
    </location>
</feature>
<dbReference type="InterPro" id="IPR034333">
    <property type="entry name" value="GST_Zeta_N"/>
</dbReference>
<organism evidence="7 8">
    <name type="scientific">Ilex paraguariensis</name>
    <name type="common">yerba mate</name>
    <dbReference type="NCBI Taxonomy" id="185542"/>
    <lineage>
        <taxon>Eukaryota</taxon>
        <taxon>Viridiplantae</taxon>
        <taxon>Streptophyta</taxon>
        <taxon>Embryophyta</taxon>
        <taxon>Tracheophyta</taxon>
        <taxon>Spermatophyta</taxon>
        <taxon>Magnoliopsida</taxon>
        <taxon>eudicotyledons</taxon>
        <taxon>Gunneridae</taxon>
        <taxon>Pentapetalae</taxon>
        <taxon>asterids</taxon>
        <taxon>campanulids</taxon>
        <taxon>Aquifoliales</taxon>
        <taxon>Aquifoliaceae</taxon>
        <taxon>Ilex</taxon>
    </lineage>
</organism>
<dbReference type="GO" id="GO:0004364">
    <property type="term" value="F:glutathione transferase activity"/>
    <property type="evidence" value="ECO:0007669"/>
    <property type="project" value="UniProtKB-EC"/>
</dbReference>
<comment type="similarity">
    <text evidence="1">Belongs to the GST superfamily. Zeta family.</text>
</comment>
<name>A0ABC8T4S9_9AQUA</name>
<dbReference type="Gene3D" id="1.20.1050.10">
    <property type="match status" value="1"/>
</dbReference>
<evidence type="ECO:0000259" key="6">
    <source>
        <dbReference type="PROSITE" id="PS50405"/>
    </source>
</evidence>
<dbReference type="SUPFAM" id="SSF52833">
    <property type="entry name" value="Thioredoxin-like"/>
    <property type="match status" value="1"/>
</dbReference>
<dbReference type="GO" id="GO:0009407">
    <property type="term" value="P:toxin catabolic process"/>
    <property type="evidence" value="ECO:0007669"/>
    <property type="project" value="UniProtKB-ARBA"/>
</dbReference>
<dbReference type="InterPro" id="IPR010987">
    <property type="entry name" value="Glutathione-S-Trfase_C-like"/>
</dbReference>
<dbReference type="CDD" id="cd03042">
    <property type="entry name" value="GST_N_Zeta"/>
    <property type="match status" value="1"/>
</dbReference>
<accession>A0ABC8T4S9</accession>
<keyword evidence="8" id="KW-1185">Reference proteome</keyword>
<dbReference type="InterPro" id="IPR004045">
    <property type="entry name" value="Glutathione_S-Trfase_N"/>
</dbReference>
<sequence>MDSNTQASKLVLYSFWQSSCSWRVRFALNLKGLPYEYRAVNLVKGEQFSPEFEKLNPLRCVPVLVDGDFVLSDSSAILLYLEEKYLQNALLPVDPKLRAVNLQAASIISSSTQPLHMLSVLKYIEEKVGPGEKLSWAQHNIEKGFHALEKLLKGCHGKYATGEKVYMADVFLAPQIALTTLRFNIDMSKFPTLSMIYESCKALPEFQASIPERQPDAVQLSCLYPRLNSKTTFVLPLI</sequence>
<dbReference type="AlphaFoldDB" id="A0ABC8T4S9"/>
<dbReference type="EMBL" id="CAUOFW020004201">
    <property type="protein sequence ID" value="CAK9164420.1"/>
    <property type="molecule type" value="Genomic_DNA"/>
</dbReference>
<evidence type="ECO:0000256" key="4">
    <source>
        <dbReference type="ARBA" id="ARBA00047960"/>
    </source>
</evidence>
<dbReference type="SUPFAM" id="SSF47616">
    <property type="entry name" value="GST C-terminal domain-like"/>
    <property type="match status" value="1"/>
</dbReference>
<dbReference type="InterPro" id="IPR040079">
    <property type="entry name" value="Glutathione_S-Trfase"/>
</dbReference>
<protein>
    <recommendedName>
        <fullName evidence="2">glutathione transferase</fullName>
        <ecNumber evidence="2">2.5.1.18</ecNumber>
    </recommendedName>
</protein>
<dbReference type="InterPro" id="IPR034330">
    <property type="entry name" value="GST_Zeta_C"/>
</dbReference>
<evidence type="ECO:0000259" key="5">
    <source>
        <dbReference type="PROSITE" id="PS50404"/>
    </source>
</evidence>
<dbReference type="PROSITE" id="PS50405">
    <property type="entry name" value="GST_CTER"/>
    <property type="match status" value="1"/>
</dbReference>
<dbReference type="SFLD" id="SFLDS00019">
    <property type="entry name" value="Glutathione_Transferase_(cytos"/>
    <property type="match status" value="1"/>
</dbReference>
<evidence type="ECO:0000256" key="3">
    <source>
        <dbReference type="ARBA" id="ARBA00022679"/>
    </source>
</evidence>
<comment type="caution">
    <text evidence="7">The sequence shown here is derived from an EMBL/GenBank/DDBJ whole genome shotgun (WGS) entry which is preliminary data.</text>
</comment>
<dbReference type="PROSITE" id="PS50404">
    <property type="entry name" value="GST_NTER"/>
    <property type="match status" value="1"/>
</dbReference>